<proteinExistence type="predicted"/>
<organism evidence="1 2">
    <name type="scientific">Puccinia graminis f. sp. tritici (strain CRL 75-36-700-3 / race SCCL)</name>
    <name type="common">Black stem rust fungus</name>
    <dbReference type="NCBI Taxonomy" id="418459"/>
    <lineage>
        <taxon>Eukaryota</taxon>
        <taxon>Fungi</taxon>
        <taxon>Dikarya</taxon>
        <taxon>Basidiomycota</taxon>
        <taxon>Pucciniomycotina</taxon>
        <taxon>Pucciniomycetes</taxon>
        <taxon>Pucciniales</taxon>
        <taxon>Pucciniaceae</taxon>
        <taxon>Puccinia</taxon>
    </lineage>
</organism>
<evidence type="ECO:0000313" key="1">
    <source>
        <dbReference type="EMBL" id="EHS62992.1"/>
    </source>
</evidence>
<dbReference type="GeneID" id="13540973"/>
<dbReference type="RefSeq" id="XP_003888488.1">
    <property type="nucleotide sequence ID" value="XM_003888439.1"/>
</dbReference>
<name>H6QVH7_PUCGT</name>
<dbReference type="AlphaFoldDB" id="H6QVH7"/>
<evidence type="ECO:0000313" key="2">
    <source>
        <dbReference type="Proteomes" id="UP000008783"/>
    </source>
</evidence>
<protein>
    <submittedName>
        <fullName evidence="1">Uncharacterized protein</fullName>
    </submittedName>
</protein>
<sequence length="59" mass="6769">MNEEGPPGWIERSPFKDVGNQPIRLMASKGFESIILDLQRTTPFKSSFSWKGMTFKSFD</sequence>
<dbReference type="KEGG" id="pgr:PGTG_22712"/>
<accession>H6QVH7</accession>
<dbReference type="Proteomes" id="UP000008783">
    <property type="component" value="Unassembled WGS sequence"/>
</dbReference>
<keyword evidence="2" id="KW-1185">Reference proteome</keyword>
<gene>
    <name evidence="1" type="ORF">PGTG_22712</name>
</gene>
<dbReference type="InParanoid" id="H6QVH7"/>
<dbReference type="VEuPathDB" id="FungiDB:PGTG_22712"/>
<dbReference type="EMBL" id="DS178423">
    <property type="protein sequence ID" value="EHS62992.1"/>
    <property type="molecule type" value="Genomic_DNA"/>
</dbReference>
<dbReference type="HOGENOM" id="CLU_2961897_0_0_1"/>
<reference evidence="2" key="1">
    <citation type="journal article" date="2011" name="Proc. Natl. Acad. Sci. U.S.A.">
        <title>Obligate biotrophy features unraveled by the genomic analysis of rust fungi.</title>
        <authorList>
            <person name="Duplessis S."/>
            <person name="Cuomo C.A."/>
            <person name="Lin Y.-C."/>
            <person name="Aerts A."/>
            <person name="Tisserant E."/>
            <person name="Veneault-Fourrey C."/>
            <person name="Joly D.L."/>
            <person name="Hacquard S."/>
            <person name="Amselem J."/>
            <person name="Cantarel B.L."/>
            <person name="Chiu R."/>
            <person name="Coutinho P.M."/>
            <person name="Feau N."/>
            <person name="Field M."/>
            <person name="Frey P."/>
            <person name="Gelhaye E."/>
            <person name="Goldberg J."/>
            <person name="Grabherr M.G."/>
            <person name="Kodira C.D."/>
            <person name="Kohler A."/>
            <person name="Kuees U."/>
            <person name="Lindquist E.A."/>
            <person name="Lucas S.M."/>
            <person name="Mago R."/>
            <person name="Mauceli E."/>
            <person name="Morin E."/>
            <person name="Murat C."/>
            <person name="Pangilinan J.L."/>
            <person name="Park R."/>
            <person name="Pearson M."/>
            <person name="Quesneville H."/>
            <person name="Rouhier N."/>
            <person name="Sakthikumar S."/>
            <person name="Salamov A.A."/>
            <person name="Schmutz J."/>
            <person name="Selles B."/>
            <person name="Shapiro H."/>
            <person name="Tanguay P."/>
            <person name="Tuskan G.A."/>
            <person name="Henrissat B."/>
            <person name="Van de Peer Y."/>
            <person name="Rouze P."/>
            <person name="Ellis J.G."/>
            <person name="Dodds P.N."/>
            <person name="Schein J.E."/>
            <person name="Zhong S."/>
            <person name="Hamelin R.C."/>
            <person name="Grigoriev I.V."/>
            <person name="Szabo L.J."/>
            <person name="Martin F."/>
        </authorList>
    </citation>
    <scope>NUCLEOTIDE SEQUENCE [LARGE SCALE GENOMIC DNA]</scope>
    <source>
        <strain evidence="2">CRL 75-36-700-3 / race SCCL</strain>
    </source>
</reference>